<dbReference type="SUPFAM" id="SSF52768">
    <property type="entry name" value="Arginase/deacetylase"/>
    <property type="match status" value="1"/>
</dbReference>
<organism evidence="4 5">
    <name type="scientific">Vigna radiata var. radiata</name>
    <name type="common">Mung bean</name>
    <name type="synonym">Phaseolus aureus</name>
    <dbReference type="NCBI Taxonomy" id="3916"/>
    <lineage>
        <taxon>Eukaryota</taxon>
        <taxon>Viridiplantae</taxon>
        <taxon>Streptophyta</taxon>
        <taxon>Embryophyta</taxon>
        <taxon>Tracheophyta</taxon>
        <taxon>Spermatophyta</taxon>
        <taxon>Magnoliopsida</taxon>
        <taxon>eudicotyledons</taxon>
        <taxon>Gunneridae</taxon>
        <taxon>Pentapetalae</taxon>
        <taxon>rosids</taxon>
        <taxon>fabids</taxon>
        <taxon>Fabales</taxon>
        <taxon>Fabaceae</taxon>
        <taxon>Papilionoideae</taxon>
        <taxon>50 kb inversion clade</taxon>
        <taxon>NPAAA clade</taxon>
        <taxon>indigoferoid/millettioid clade</taxon>
        <taxon>Phaseoleae</taxon>
        <taxon>Vigna</taxon>
    </lineage>
</organism>
<sequence>MEGRSKKKGKESSASGQRRVGLLYDRRMCKHYTPNEPKHVENPNRIRSIWNRLEASNVPQRCVLLEAKKAEDRHVRLVHSRHHVNMIKNISARGFKSRRSQITSELNSVYFNEGSSAAAFLAAGSTVEVVEKVASGELDSAVAIVRPPGHHAEHNEAMRFCLFNNAAVAARYLLDKRPDLDVKKILIVDWDVHHGNGTQKTFRNDSRVFFFSVHRRYLIDHDNKVYVSTRSISSIEQISFDSFSPFRSQIFFRGISCYCMCNHASPTRS</sequence>
<protein>
    <submittedName>
        <fullName evidence="5">Histone deacetylase 18-like</fullName>
    </submittedName>
</protein>
<dbReference type="CDD" id="cd09992">
    <property type="entry name" value="HDAC_classII"/>
    <property type="match status" value="1"/>
</dbReference>
<evidence type="ECO:0000259" key="3">
    <source>
        <dbReference type="Pfam" id="PF00850"/>
    </source>
</evidence>
<evidence type="ECO:0000256" key="1">
    <source>
        <dbReference type="ARBA" id="ARBA00022491"/>
    </source>
</evidence>
<dbReference type="Proteomes" id="UP000087766">
    <property type="component" value="Chromosome 7"/>
</dbReference>
<keyword evidence="2" id="KW-0156">Chromatin regulator</keyword>
<evidence type="ECO:0000313" key="4">
    <source>
        <dbReference type="Proteomes" id="UP000087766"/>
    </source>
</evidence>
<keyword evidence="4" id="KW-1185">Reference proteome</keyword>
<evidence type="ECO:0000256" key="2">
    <source>
        <dbReference type="ARBA" id="ARBA00022853"/>
    </source>
</evidence>
<dbReference type="GO" id="GO:0000118">
    <property type="term" value="C:histone deacetylase complex"/>
    <property type="evidence" value="ECO:0007669"/>
    <property type="project" value="TreeGrafter"/>
</dbReference>
<reference evidence="4" key="1">
    <citation type="journal article" date="2014" name="Nat. Commun.">
        <title>Genome sequence of mungbean and insights into evolution within Vigna species.</title>
        <authorList>
            <person name="Kang Y.J."/>
            <person name="Kim S.K."/>
            <person name="Kim M.Y."/>
            <person name="Lestari P."/>
            <person name="Kim K.H."/>
            <person name="Ha B.K."/>
            <person name="Jun T.H."/>
            <person name="Hwang W.J."/>
            <person name="Lee T."/>
            <person name="Lee J."/>
            <person name="Shim S."/>
            <person name="Yoon M.Y."/>
            <person name="Jang Y.E."/>
            <person name="Han K.S."/>
            <person name="Taeprayoon P."/>
            <person name="Yoon N."/>
            <person name="Somta P."/>
            <person name="Tanya P."/>
            <person name="Kim K.S."/>
            <person name="Gwag J.G."/>
            <person name="Moon J.K."/>
            <person name="Lee Y.H."/>
            <person name="Park B.S."/>
            <person name="Bombarely A."/>
            <person name="Doyle J.J."/>
            <person name="Jackson S.A."/>
            <person name="Schafleitner R."/>
            <person name="Srinives P."/>
            <person name="Varshney R.K."/>
            <person name="Lee S.H."/>
        </authorList>
    </citation>
    <scope>NUCLEOTIDE SEQUENCE [LARGE SCALE GENOMIC DNA]</scope>
    <source>
        <strain evidence="4">cv. VC1973A</strain>
    </source>
</reference>
<dbReference type="GO" id="GO:0005737">
    <property type="term" value="C:cytoplasm"/>
    <property type="evidence" value="ECO:0007669"/>
    <property type="project" value="TreeGrafter"/>
</dbReference>
<reference evidence="5" key="2">
    <citation type="submission" date="2025-08" db="UniProtKB">
        <authorList>
            <consortium name="RefSeq"/>
        </authorList>
    </citation>
    <scope>IDENTIFICATION</scope>
    <source>
        <tissue evidence="5">Leaf</tissue>
    </source>
</reference>
<dbReference type="InterPro" id="IPR023696">
    <property type="entry name" value="Ureohydrolase_dom_sf"/>
</dbReference>
<evidence type="ECO:0000313" key="5">
    <source>
        <dbReference type="RefSeq" id="XP_022638487.1"/>
    </source>
</evidence>
<gene>
    <name evidence="5" type="primary">LOC111241968</name>
</gene>
<dbReference type="GeneID" id="111241968"/>
<dbReference type="RefSeq" id="XP_022638487.1">
    <property type="nucleotide sequence ID" value="XM_022782766.1"/>
</dbReference>
<dbReference type="PANTHER" id="PTHR10625">
    <property type="entry name" value="HISTONE DEACETYLASE HDAC1-RELATED"/>
    <property type="match status" value="1"/>
</dbReference>
<proteinExistence type="predicted"/>
<accession>A0A3Q0F7U8</accession>
<dbReference type="OrthoDB" id="424012at2759"/>
<dbReference type="GO" id="GO:0040029">
    <property type="term" value="P:epigenetic regulation of gene expression"/>
    <property type="evidence" value="ECO:0007669"/>
    <property type="project" value="TreeGrafter"/>
</dbReference>
<dbReference type="GO" id="GO:0004407">
    <property type="term" value="F:histone deacetylase activity"/>
    <property type="evidence" value="ECO:0007669"/>
    <property type="project" value="TreeGrafter"/>
</dbReference>
<dbReference type="STRING" id="3916.A0A3Q0F7U8"/>
<dbReference type="InterPro" id="IPR023801">
    <property type="entry name" value="His_deacetylse_dom"/>
</dbReference>
<dbReference type="KEGG" id="vra:111241968"/>
<keyword evidence="1" id="KW-0678">Repressor</keyword>
<dbReference type="AlphaFoldDB" id="A0A3Q0F7U8"/>
<dbReference type="InterPro" id="IPR037138">
    <property type="entry name" value="His_deacetylse_dom_sf"/>
</dbReference>
<dbReference type="Pfam" id="PF00850">
    <property type="entry name" value="Hist_deacetyl"/>
    <property type="match status" value="1"/>
</dbReference>
<dbReference type="PANTHER" id="PTHR10625:SF25">
    <property type="entry name" value="HISTONE DEACETYLASE 18-RELATED"/>
    <property type="match status" value="1"/>
</dbReference>
<feature type="domain" description="Histone deacetylase" evidence="3">
    <location>
        <begin position="39"/>
        <end position="215"/>
    </location>
</feature>
<name>A0A3Q0F7U8_VIGRR</name>
<dbReference type="Gene3D" id="3.40.800.20">
    <property type="entry name" value="Histone deacetylase domain"/>
    <property type="match status" value="1"/>
</dbReference>